<protein>
    <recommendedName>
        <fullName evidence="2">Serpin domain-containing protein</fullName>
    </recommendedName>
</protein>
<dbReference type="InterPro" id="IPR036186">
    <property type="entry name" value="Serpin_sf"/>
</dbReference>
<feature type="signal peptide" evidence="1">
    <location>
        <begin position="1"/>
        <end position="23"/>
    </location>
</feature>
<dbReference type="SUPFAM" id="SSF56574">
    <property type="entry name" value="Serpins"/>
    <property type="match status" value="1"/>
</dbReference>
<dbReference type="InterPro" id="IPR023796">
    <property type="entry name" value="Serpin_dom"/>
</dbReference>
<gene>
    <name evidence="3" type="ORF">NP493_4269g00001</name>
</gene>
<evidence type="ECO:0000259" key="2">
    <source>
        <dbReference type="Pfam" id="PF00079"/>
    </source>
</evidence>
<organism evidence="3 4">
    <name type="scientific">Ridgeia piscesae</name>
    <name type="common">Tubeworm</name>
    <dbReference type="NCBI Taxonomy" id="27915"/>
    <lineage>
        <taxon>Eukaryota</taxon>
        <taxon>Metazoa</taxon>
        <taxon>Spiralia</taxon>
        <taxon>Lophotrochozoa</taxon>
        <taxon>Annelida</taxon>
        <taxon>Polychaeta</taxon>
        <taxon>Sedentaria</taxon>
        <taxon>Canalipalpata</taxon>
        <taxon>Sabellida</taxon>
        <taxon>Siboglinidae</taxon>
        <taxon>Ridgeia</taxon>
    </lineage>
</organism>
<dbReference type="AlphaFoldDB" id="A0AAD9MSM1"/>
<feature type="non-terminal residue" evidence="3">
    <location>
        <position position="90"/>
    </location>
</feature>
<evidence type="ECO:0000313" key="3">
    <source>
        <dbReference type="EMBL" id="KAK2144292.1"/>
    </source>
</evidence>
<feature type="domain" description="Serpin" evidence="2">
    <location>
        <begin position="33"/>
        <end position="87"/>
    </location>
</feature>
<sequence>MAKMVSVLVLGVVLLGLPRPGLSLTATKQVVAANNDFAMDLYGQIRSNSAGKNIFFSSFSVSSALAMVYAGAKGNTKTEMANVLKFSGIN</sequence>
<dbReference type="InterPro" id="IPR042178">
    <property type="entry name" value="Serpin_sf_1"/>
</dbReference>
<proteinExistence type="predicted"/>
<dbReference type="Proteomes" id="UP001209878">
    <property type="component" value="Unassembled WGS sequence"/>
</dbReference>
<evidence type="ECO:0000313" key="4">
    <source>
        <dbReference type="Proteomes" id="UP001209878"/>
    </source>
</evidence>
<keyword evidence="1" id="KW-0732">Signal</keyword>
<dbReference type="Gene3D" id="3.30.497.10">
    <property type="entry name" value="Antithrombin, subunit I, domain 2"/>
    <property type="match status" value="1"/>
</dbReference>
<keyword evidence="4" id="KW-1185">Reference proteome</keyword>
<evidence type="ECO:0000256" key="1">
    <source>
        <dbReference type="SAM" id="SignalP"/>
    </source>
</evidence>
<accession>A0AAD9MSM1</accession>
<name>A0AAD9MSM1_RIDPI</name>
<dbReference type="EMBL" id="JAODUO010004253">
    <property type="protein sequence ID" value="KAK2144292.1"/>
    <property type="molecule type" value="Genomic_DNA"/>
</dbReference>
<reference evidence="3" key="1">
    <citation type="journal article" date="2023" name="Mol. Biol. Evol.">
        <title>Third-Generation Sequencing Reveals the Adaptive Role of the Epigenome in Three Deep-Sea Polychaetes.</title>
        <authorList>
            <person name="Perez M."/>
            <person name="Aroh O."/>
            <person name="Sun Y."/>
            <person name="Lan Y."/>
            <person name="Juniper S.K."/>
            <person name="Young C.R."/>
            <person name="Angers B."/>
            <person name="Qian P.Y."/>
        </authorList>
    </citation>
    <scope>NUCLEOTIDE SEQUENCE</scope>
    <source>
        <strain evidence="3">R07B-5</strain>
    </source>
</reference>
<feature type="chain" id="PRO_5042107905" description="Serpin domain-containing protein" evidence="1">
    <location>
        <begin position="24"/>
        <end position="90"/>
    </location>
</feature>
<dbReference type="Pfam" id="PF00079">
    <property type="entry name" value="Serpin"/>
    <property type="match status" value="1"/>
</dbReference>
<comment type="caution">
    <text evidence="3">The sequence shown here is derived from an EMBL/GenBank/DDBJ whole genome shotgun (WGS) entry which is preliminary data.</text>
</comment>